<accession>A0A023X870</accession>
<feature type="transmembrane region" description="Helical" evidence="6">
    <location>
        <begin position="216"/>
        <end position="241"/>
    </location>
</feature>
<geneLocation type="plasmid" evidence="9">
    <name>1</name>
</geneLocation>
<feature type="transmembrane region" description="Helical" evidence="6">
    <location>
        <begin position="315"/>
        <end position="333"/>
    </location>
</feature>
<sequence length="514" mass="54831">MVGEVLAQGLPLLVVLISAFASGIIFFLGERRSRLRTSLYLGAQVVKLLLVFGMLWGIYVGEEYEVRYLLVPGTEVVPEIEFLLRGGELAMLFLVLSSGLWLITTVYSIGYLRDDPHRSRFFGFFGLCVTSTVGIALAGNLFTFFIFYELLTLTTYPLVVHRDTPEAMVAGRKYLAYTLCGGVALLVGMVALQVIAGPVEFTPGGVLTGEEASPAGLVAIFALLIAGLGVKNAFVPLHGWLPAAMIAPTPVSALLHGVAVVKAGAFGIVRVVYEVYGVGLATELGVGLPVAILASVTIVYGSLKAMFQDELKKRLAYSTVSQVSYIVLGASLLSYPDTVGGVAHLVHQGLMKVTLFLCAGIVAETVGIKHVSKMGGVGRRLPWTMGAFTVAALGMIGLPPMAGFISKWYLGVGAMQAGQSWAIGVLVASTVLNAVYFLPILYNSFFGKPPDGSLQEGRQEKRPGTRFETDWLMLFPTLALAALIPLVGILAGLDVSPLGWARLIADREWAGELP</sequence>
<evidence type="ECO:0000313" key="9">
    <source>
        <dbReference type="EMBL" id="AHY48245.1"/>
    </source>
</evidence>
<dbReference type="eggNOG" id="COG0651">
    <property type="taxonomic scope" value="Bacteria"/>
</dbReference>
<protein>
    <submittedName>
        <fullName evidence="9">NADH:ubiquinone oxidoreductase subunit 5 (Chain L)/Multisubunit Na+/H+ antiporter MnhA subunit</fullName>
    </submittedName>
    <submittedName>
        <fullName evidence="10">Proton-conducting transporter membrane subunit</fullName>
    </submittedName>
</protein>
<feature type="transmembrane region" description="Helical" evidence="6">
    <location>
        <begin position="121"/>
        <end position="139"/>
    </location>
</feature>
<keyword evidence="9" id="KW-0614">Plasmid</keyword>
<feature type="transmembrane region" description="Helical" evidence="6">
    <location>
        <begin position="285"/>
        <end position="303"/>
    </location>
</feature>
<dbReference type="Proteomes" id="UP001281130">
    <property type="component" value="Unassembled WGS sequence"/>
</dbReference>
<feature type="transmembrane region" description="Helical" evidence="6">
    <location>
        <begin position="471"/>
        <end position="493"/>
    </location>
</feature>
<dbReference type="PANTHER" id="PTHR43373">
    <property type="entry name" value="NA(+)/H(+) ANTIPORTER SUBUNIT"/>
    <property type="match status" value="1"/>
</dbReference>
<keyword evidence="3 6" id="KW-1133">Transmembrane helix</keyword>
<evidence type="ECO:0000256" key="5">
    <source>
        <dbReference type="RuleBase" id="RU000320"/>
    </source>
</evidence>
<dbReference type="HOGENOM" id="CLU_007100_9_3_11"/>
<evidence type="ECO:0000259" key="7">
    <source>
        <dbReference type="Pfam" id="PF00361"/>
    </source>
</evidence>
<feature type="transmembrane region" description="Helical" evidence="6">
    <location>
        <begin position="353"/>
        <end position="371"/>
    </location>
</feature>
<dbReference type="PANTHER" id="PTHR43373:SF1">
    <property type="entry name" value="NA(+)_H(+) ANTIPORTER SUBUNIT A"/>
    <property type="match status" value="1"/>
</dbReference>
<dbReference type="EMBL" id="JAWXXX010000002">
    <property type="protein sequence ID" value="MDX5895277.1"/>
    <property type="molecule type" value="Genomic_DNA"/>
</dbReference>
<proteinExistence type="predicted"/>
<keyword evidence="4 6" id="KW-0472">Membrane</keyword>
<evidence type="ECO:0000256" key="6">
    <source>
        <dbReference type="SAM" id="Phobius"/>
    </source>
</evidence>
<keyword evidence="9" id="KW-0830">Ubiquinone</keyword>
<dbReference type="InterPro" id="IPR001516">
    <property type="entry name" value="Proton_antipo_N"/>
</dbReference>
<reference evidence="10" key="2">
    <citation type="submission" date="2023-11" db="EMBL/GenBank/DDBJ databases">
        <title>MicrobeMod: A computational toolkit for identifying prokaryotic methylation and restriction-modification with nanopore sequencing.</title>
        <authorList>
            <person name="Crits-Christoph A."/>
            <person name="Kang S.C."/>
            <person name="Lee H."/>
            <person name="Ostrov N."/>
        </authorList>
    </citation>
    <scope>NUCLEOTIDE SEQUENCE</scope>
    <source>
        <strain evidence="10">ATCC 51242</strain>
    </source>
</reference>
<name>A0A023X870_RUBRA</name>
<evidence type="ECO:0000259" key="8">
    <source>
        <dbReference type="Pfam" id="PF00662"/>
    </source>
</evidence>
<dbReference type="PRINTS" id="PR01434">
    <property type="entry name" value="NADHDHGNASE5"/>
</dbReference>
<feature type="domain" description="NADH-Ubiquinone oxidoreductase (complex I) chain 5 N-terminal" evidence="8">
    <location>
        <begin position="88"/>
        <end position="122"/>
    </location>
</feature>
<evidence type="ECO:0000313" key="11">
    <source>
        <dbReference type="Proteomes" id="UP000025229"/>
    </source>
</evidence>
<feature type="transmembrane region" description="Helical" evidence="6">
    <location>
        <begin position="174"/>
        <end position="196"/>
    </location>
</feature>
<evidence type="ECO:0000313" key="10">
    <source>
        <dbReference type="EMBL" id="MDX5895277.1"/>
    </source>
</evidence>
<feature type="transmembrane region" description="Helical" evidence="6">
    <location>
        <begin position="421"/>
        <end position="442"/>
    </location>
</feature>
<keyword evidence="11" id="KW-1185">Reference proteome</keyword>
<dbReference type="GO" id="GO:0012505">
    <property type="term" value="C:endomembrane system"/>
    <property type="evidence" value="ECO:0007669"/>
    <property type="project" value="UniProtKB-SubCell"/>
</dbReference>
<feature type="transmembrane region" description="Helical" evidence="6">
    <location>
        <begin position="6"/>
        <end position="27"/>
    </location>
</feature>
<evidence type="ECO:0000256" key="2">
    <source>
        <dbReference type="ARBA" id="ARBA00022692"/>
    </source>
</evidence>
<comment type="subcellular location">
    <subcellularLocation>
        <location evidence="1">Endomembrane system</location>
        <topology evidence="1">Multi-pass membrane protein</topology>
    </subcellularLocation>
    <subcellularLocation>
        <location evidence="5">Membrane</location>
        <topology evidence="5">Multi-pass membrane protein</topology>
    </subcellularLocation>
</comment>
<feature type="transmembrane region" description="Helical" evidence="6">
    <location>
        <begin position="89"/>
        <end position="109"/>
    </location>
</feature>
<dbReference type="PATRIC" id="fig|42256.3.peg.3010"/>
<evidence type="ECO:0000256" key="4">
    <source>
        <dbReference type="ARBA" id="ARBA00023136"/>
    </source>
</evidence>
<feature type="transmembrane region" description="Helical" evidence="6">
    <location>
        <begin position="39"/>
        <end position="59"/>
    </location>
</feature>
<dbReference type="KEGG" id="rrd:RradSPS_2962"/>
<organism evidence="9 11">
    <name type="scientific">Rubrobacter radiotolerans</name>
    <name type="common">Arthrobacter radiotolerans</name>
    <dbReference type="NCBI Taxonomy" id="42256"/>
    <lineage>
        <taxon>Bacteria</taxon>
        <taxon>Bacillati</taxon>
        <taxon>Actinomycetota</taxon>
        <taxon>Rubrobacteria</taxon>
        <taxon>Rubrobacterales</taxon>
        <taxon>Rubrobacteraceae</taxon>
        <taxon>Rubrobacter</taxon>
    </lineage>
</organism>
<dbReference type="Pfam" id="PF00361">
    <property type="entry name" value="Proton_antipo_M"/>
    <property type="match status" value="1"/>
</dbReference>
<dbReference type="InterPro" id="IPR050616">
    <property type="entry name" value="CPA3_Na-H_Antiporter_A"/>
</dbReference>
<dbReference type="Pfam" id="PF00662">
    <property type="entry name" value="Proton_antipo_N"/>
    <property type="match status" value="1"/>
</dbReference>
<reference evidence="9 11" key="1">
    <citation type="submission" date="2014-03" db="EMBL/GenBank/DDBJ databases">
        <title>Complete genome sequence of the Radio-Resistant Rubrobacter radiotolerans RSPS-4.</title>
        <authorList>
            <person name="Egas C.C."/>
            <person name="Barroso C.C."/>
            <person name="Froufe H.J.C."/>
            <person name="Pacheco J.J."/>
            <person name="Albuquerque L.L."/>
            <person name="da Costa M.M.S."/>
        </authorList>
    </citation>
    <scope>NUCLEOTIDE SEQUENCE [LARGE SCALE GENOMIC DNA]</scope>
    <source>
        <strain evidence="9 11">RSPS-4</strain>
        <plasmid evidence="9 11">1</plasmid>
    </source>
</reference>
<feature type="transmembrane region" description="Helical" evidence="6">
    <location>
        <begin position="383"/>
        <end position="409"/>
    </location>
</feature>
<dbReference type="RefSeq" id="WP_084264156.1">
    <property type="nucleotide sequence ID" value="NZ_CP007515.1"/>
</dbReference>
<dbReference type="GO" id="GO:0016020">
    <property type="term" value="C:membrane"/>
    <property type="evidence" value="ECO:0007669"/>
    <property type="project" value="UniProtKB-SubCell"/>
</dbReference>
<feature type="domain" description="NADH:quinone oxidoreductase/Mrp antiporter transmembrane" evidence="7">
    <location>
        <begin position="138"/>
        <end position="432"/>
    </location>
</feature>
<dbReference type="EMBL" id="CP007515">
    <property type="protein sequence ID" value="AHY48245.1"/>
    <property type="molecule type" value="Genomic_DNA"/>
</dbReference>
<dbReference type="InterPro" id="IPR001750">
    <property type="entry name" value="ND/Mrp_TM"/>
</dbReference>
<evidence type="ECO:0000256" key="3">
    <source>
        <dbReference type="ARBA" id="ARBA00022989"/>
    </source>
</evidence>
<feature type="transmembrane region" description="Helical" evidence="6">
    <location>
        <begin position="145"/>
        <end position="162"/>
    </location>
</feature>
<evidence type="ECO:0000256" key="1">
    <source>
        <dbReference type="ARBA" id="ARBA00004127"/>
    </source>
</evidence>
<gene>
    <name evidence="9" type="ORF">RradSPS_2962</name>
    <name evidence="10" type="ORF">SIL72_14715</name>
</gene>
<keyword evidence="2 5" id="KW-0812">Transmembrane</keyword>
<dbReference type="AlphaFoldDB" id="A0A023X870"/>
<dbReference type="Proteomes" id="UP000025229">
    <property type="component" value="Plasmid 1"/>
</dbReference>